<name>A0A9W6VGP4_9PSEU</name>
<reference evidence="1" key="1">
    <citation type="submission" date="2023-03" db="EMBL/GenBank/DDBJ databases">
        <title>Amycolatopsis taiwanensis NBRC 103393.</title>
        <authorList>
            <person name="Ichikawa N."/>
            <person name="Sato H."/>
            <person name="Tonouchi N."/>
        </authorList>
    </citation>
    <scope>NUCLEOTIDE SEQUENCE</scope>
    <source>
        <strain evidence="1">NBRC 103393</strain>
    </source>
</reference>
<dbReference type="Proteomes" id="UP001165136">
    <property type="component" value="Unassembled WGS sequence"/>
</dbReference>
<evidence type="ECO:0000313" key="2">
    <source>
        <dbReference type="Proteomes" id="UP001165136"/>
    </source>
</evidence>
<proteinExistence type="predicted"/>
<dbReference type="EMBL" id="BSTI01000030">
    <property type="protein sequence ID" value="GLY71033.1"/>
    <property type="molecule type" value="Genomic_DNA"/>
</dbReference>
<keyword evidence="2" id="KW-1185">Reference proteome</keyword>
<protein>
    <submittedName>
        <fullName evidence="1">Uncharacterized protein</fullName>
    </submittedName>
</protein>
<accession>A0A9W6VGP4</accession>
<gene>
    <name evidence="1" type="ORF">Atai01_76520</name>
</gene>
<dbReference type="AlphaFoldDB" id="A0A9W6VGP4"/>
<organism evidence="1 2">
    <name type="scientific">Amycolatopsis taiwanensis</name>
    <dbReference type="NCBI Taxonomy" id="342230"/>
    <lineage>
        <taxon>Bacteria</taxon>
        <taxon>Bacillati</taxon>
        <taxon>Actinomycetota</taxon>
        <taxon>Actinomycetes</taxon>
        <taxon>Pseudonocardiales</taxon>
        <taxon>Pseudonocardiaceae</taxon>
        <taxon>Amycolatopsis</taxon>
    </lineage>
</organism>
<comment type="caution">
    <text evidence="1">The sequence shown here is derived from an EMBL/GenBank/DDBJ whole genome shotgun (WGS) entry which is preliminary data.</text>
</comment>
<evidence type="ECO:0000313" key="1">
    <source>
        <dbReference type="EMBL" id="GLY71033.1"/>
    </source>
</evidence>
<sequence>MRHPEFDKRFPRGDSPGKAVVERCVIQRAWPWHTVIMSLPTDNFRAPGTVRALAQMEEGAFATDVP</sequence>